<protein>
    <submittedName>
        <fullName evidence="2">Type I restriction enzyme HsdR N-terminal domain-containing protein</fullName>
    </submittedName>
</protein>
<accession>A0ABT3NCG1</accession>
<dbReference type="InterPro" id="IPR029464">
    <property type="entry name" value="HSDR_N"/>
</dbReference>
<evidence type="ECO:0000313" key="2">
    <source>
        <dbReference type="EMBL" id="MCW7755150.1"/>
    </source>
</evidence>
<evidence type="ECO:0000259" key="1">
    <source>
        <dbReference type="Pfam" id="PF13588"/>
    </source>
</evidence>
<feature type="domain" description="Type I restriction enzyme R protein N-terminal" evidence="1">
    <location>
        <begin position="20"/>
        <end position="131"/>
    </location>
</feature>
<dbReference type="RefSeq" id="WP_265426073.1">
    <property type="nucleotide sequence ID" value="NZ_JAPFPW010000023.1"/>
</dbReference>
<gene>
    <name evidence="2" type="ORF">OOT00_14270</name>
</gene>
<sequence>MCDSLCDFVTGRTVANVGAEENRQFVEKYLVNVKGYPKDSIVVDFPLSLDLNGDFFETELDLVIHVDGLPMMVIKCAAASLDSRVREVVAAARILFPYHQLPFAVVSDGVTALIHDGISGKKTGEGLSEIPSFADLKEWLCNHRLIPMAPDRVLRQRLVFRTYDTLNVNVHRHTS</sequence>
<organism evidence="2 3">
    <name type="scientific">Desulfobotulus pelophilus</name>
    <dbReference type="NCBI Taxonomy" id="2823377"/>
    <lineage>
        <taxon>Bacteria</taxon>
        <taxon>Pseudomonadati</taxon>
        <taxon>Thermodesulfobacteriota</taxon>
        <taxon>Desulfobacteria</taxon>
        <taxon>Desulfobacterales</taxon>
        <taxon>Desulfobacteraceae</taxon>
        <taxon>Desulfobotulus</taxon>
    </lineage>
</organism>
<name>A0ABT3NCG1_9BACT</name>
<dbReference type="Proteomes" id="UP001209681">
    <property type="component" value="Unassembled WGS sequence"/>
</dbReference>
<comment type="caution">
    <text evidence="2">The sequence shown here is derived from an EMBL/GenBank/DDBJ whole genome shotgun (WGS) entry which is preliminary data.</text>
</comment>
<proteinExistence type="predicted"/>
<reference evidence="2 3" key="1">
    <citation type="submission" date="2022-11" db="EMBL/GenBank/DDBJ databases">
        <title>Desulfobotulus tamanensis H1 sp. nov. - anaerobic, alkaliphilic, sulphate reducing bacterium isolated from terrestrial mud volcano.</title>
        <authorList>
            <person name="Frolova A."/>
            <person name="Merkel A.Y."/>
            <person name="Slobodkin A.I."/>
        </authorList>
    </citation>
    <scope>NUCLEOTIDE SEQUENCE [LARGE SCALE GENOMIC DNA]</scope>
    <source>
        <strain evidence="2 3">H1</strain>
    </source>
</reference>
<dbReference type="Pfam" id="PF13588">
    <property type="entry name" value="HSDR_N_2"/>
    <property type="match status" value="1"/>
</dbReference>
<evidence type="ECO:0000313" key="3">
    <source>
        <dbReference type="Proteomes" id="UP001209681"/>
    </source>
</evidence>
<dbReference type="EMBL" id="JAPFPW010000023">
    <property type="protein sequence ID" value="MCW7755150.1"/>
    <property type="molecule type" value="Genomic_DNA"/>
</dbReference>
<keyword evidence="3" id="KW-1185">Reference proteome</keyword>